<dbReference type="InterPro" id="IPR000700">
    <property type="entry name" value="PAS-assoc_C"/>
</dbReference>
<dbReference type="NCBIfam" id="TIGR00229">
    <property type="entry name" value="sensory_box"/>
    <property type="match status" value="1"/>
</dbReference>
<dbReference type="Pfam" id="PF08447">
    <property type="entry name" value="PAS_3"/>
    <property type="match status" value="1"/>
</dbReference>
<evidence type="ECO:0000259" key="11">
    <source>
        <dbReference type="PROSITE" id="PS50113"/>
    </source>
</evidence>
<evidence type="ECO:0000256" key="2">
    <source>
        <dbReference type="ARBA" id="ARBA00022553"/>
    </source>
</evidence>
<reference evidence="13 14" key="1">
    <citation type="submission" date="2018-05" db="EMBL/GenBank/DDBJ databases">
        <title>Antimicrobial susceptibility testing and genomic analysis of Arcobacter skirrowii strains and one Arcobacter butzleri isolated from German poultry farms.</title>
        <authorList>
            <person name="Haenel I."/>
            <person name="Hotzel H."/>
            <person name="Tomaso H."/>
            <person name="Busch A."/>
        </authorList>
    </citation>
    <scope>NUCLEOTIDE SEQUENCE [LARGE SCALE GENOMIC DNA]</scope>
    <source>
        <strain evidence="14">v</strain>
    </source>
</reference>
<keyword evidence="7" id="KW-0067">ATP-binding</keyword>
<evidence type="ECO:0000256" key="6">
    <source>
        <dbReference type="ARBA" id="ARBA00022801"/>
    </source>
</evidence>
<dbReference type="GO" id="GO:0009214">
    <property type="term" value="P:cyclic nucleotide catabolic process"/>
    <property type="evidence" value="ECO:0007669"/>
    <property type="project" value="UniProtKB-ARBA"/>
</dbReference>
<evidence type="ECO:0000313" key="13">
    <source>
        <dbReference type="EMBL" id="PWE21116.1"/>
    </source>
</evidence>
<accession>A0A2U2C050</accession>
<evidence type="ECO:0000256" key="5">
    <source>
        <dbReference type="ARBA" id="ARBA00022777"/>
    </source>
</evidence>
<dbReference type="PANTHER" id="PTHR45228:SF9">
    <property type="entry name" value="3'3'-CGAMP-SPECIFIC PHOSPHODIESTERASE 2"/>
    <property type="match status" value="1"/>
</dbReference>
<evidence type="ECO:0000256" key="4">
    <source>
        <dbReference type="ARBA" id="ARBA00022741"/>
    </source>
</evidence>
<name>A0A2U2C050_9BACT</name>
<dbReference type="CDD" id="cd00130">
    <property type="entry name" value="PAS"/>
    <property type="match status" value="1"/>
</dbReference>
<dbReference type="SUPFAM" id="SSF103190">
    <property type="entry name" value="Sensory domain-like"/>
    <property type="match status" value="1"/>
</dbReference>
<dbReference type="InterPro" id="IPR000014">
    <property type="entry name" value="PAS"/>
</dbReference>
<keyword evidence="6" id="KW-0378">Hydrolase</keyword>
<dbReference type="InterPro" id="IPR035965">
    <property type="entry name" value="PAS-like_dom_sf"/>
</dbReference>
<dbReference type="InterPro" id="IPR037522">
    <property type="entry name" value="HD_GYP_dom"/>
</dbReference>
<evidence type="ECO:0000259" key="10">
    <source>
        <dbReference type="PROSITE" id="PS50112"/>
    </source>
</evidence>
<dbReference type="InterPro" id="IPR001610">
    <property type="entry name" value="PAC"/>
</dbReference>
<keyword evidence="8" id="KW-0902">Two-component regulatory system</keyword>
<dbReference type="PROSITE" id="PS50113">
    <property type="entry name" value="PAC"/>
    <property type="match status" value="1"/>
</dbReference>
<evidence type="ECO:0000256" key="1">
    <source>
        <dbReference type="ARBA" id="ARBA00004370"/>
    </source>
</evidence>
<evidence type="ECO:0000256" key="7">
    <source>
        <dbReference type="ARBA" id="ARBA00022840"/>
    </source>
</evidence>
<keyword evidence="9" id="KW-0812">Transmembrane</keyword>
<feature type="domain" description="PAC" evidence="11">
    <location>
        <begin position="404"/>
        <end position="456"/>
    </location>
</feature>
<dbReference type="SUPFAM" id="SSF55785">
    <property type="entry name" value="PYP-like sensor domain (PAS domain)"/>
    <property type="match status" value="1"/>
</dbReference>
<dbReference type="EMBL" id="QEYI01000004">
    <property type="protein sequence ID" value="PWE21116.1"/>
    <property type="molecule type" value="Genomic_DNA"/>
</dbReference>
<organism evidence="13 14">
    <name type="scientific">Aliarcobacter skirrowii</name>
    <dbReference type="NCBI Taxonomy" id="28200"/>
    <lineage>
        <taxon>Bacteria</taxon>
        <taxon>Pseudomonadati</taxon>
        <taxon>Campylobacterota</taxon>
        <taxon>Epsilonproteobacteria</taxon>
        <taxon>Campylobacterales</taxon>
        <taxon>Arcobacteraceae</taxon>
        <taxon>Aliarcobacter</taxon>
    </lineage>
</organism>
<comment type="subcellular location">
    <subcellularLocation>
        <location evidence="1">Membrane</location>
    </subcellularLocation>
</comment>
<dbReference type="PANTHER" id="PTHR45228">
    <property type="entry name" value="CYCLIC DI-GMP PHOSPHODIESTERASE TM_0186-RELATED"/>
    <property type="match status" value="1"/>
</dbReference>
<dbReference type="InterPro" id="IPR003607">
    <property type="entry name" value="HD/PDEase_dom"/>
</dbReference>
<dbReference type="GO" id="GO:0004112">
    <property type="term" value="F:cyclic-nucleotide phosphodiesterase activity"/>
    <property type="evidence" value="ECO:0007669"/>
    <property type="project" value="UniProtKB-ARBA"/>
</dbReference>
<dbReference type="Proteomes" id="UP000245014">
    <property type="component" value="Unassembled WGS sequence"/>
</dbReference>
<dbReference type="RefSeq" id="WP_109065302.1">
    <property type="nucleotide sequence ID" value="NZ_QEYG01000002.1"/>
</dbReference>
<keyword evidence="3" id="KW-0808">Transferase</keyword>
<keyword evidence="9" id="KW-1133">Transmembrane helix</keyword>
<dbReference type="Gene3D" id="3.30.450.20">
    <property type="entry name" value="PAS domain"/>
    <property type="match status" value="2"/>
</dbReference>
<dbReference type="InterPro" id="IPR029150">
    <property type="entry name" value="dCache_3"/>
</dbReference>
<dbReference type="GO" id="GO:0000160">
    <property type="term" value="P:phosphorelay signal transduction system"/>
    <property type="evidence" value="ECO:0007669"/>
    <property type="project" value="UniProtKB-KW"/>
</dbReference>
<feature type="domain" description="HD-GYP" evidence="12">
    <location>
        <begin position="450"/>
        <end position="647"/>
    </location>
</feature>
<evidence type="ECO:0000259" key="12">
    <source>
        <dbReference type="PROSITE" id="PS51832"/>
    </source>
</evidence>
<sequence length="648" mass="75275">MKKILYFAIGFLSLISFSHYFYYSPNKTEIYNNIYLEKSIQMRKLFTDEIKKKQDNTLNMAFILSQDEKLIQALKTKDRSLLNYNKTLNFLHENSDYKNLWLHIVDKNGRSFYRSWKKMSGDDLLTVRTDLIELLKNPKPTTNISSGLFDLTLKAINPVYDTNGEILGFVEFISKFNSISRNLNFEKIEPIFILSREKSKKIIEPFSNTFIGDNYVVNIDANKSLLKLIEKRGVDSFLNIENYLLIDKYILTNIEIKDTNGQDMGLFLLFFEKKSLDYSPLINFKNQYLSIVIIFSALYLIGFLYLLKTMYAKELDNDVKIKTKMIQEQQNRLEKLLDIYDKNVIFSRTDLKGIITHASSAFCKISGYTKEELLGQPHNIVRHPDMPKSTFKKIWDSLKAERKITIEIKNLRKDGSYYWVVADLEPEYDDLGNHIGYFAVREDITANKEIEELQKEVIFTMGSIAEFRSKETGEHIKRVAKYSKVLATAYGLCEDEVDMLELASPMHDIGKIAIPDAILNKPAKLTNEEFEIIKTHAQKGHDMLEISNRPLFKVASQIALTHHEKYDGTGYPNSLKGEDIPIFGRITALADVFDAIGSDRCYKKAWEMEKVLEFIKEQRGKHFDPKLVDIFFENLDDILKIKEEYSDI</sequence>
<dbReference type="AlphaFoldDB" id="A0A2U2C050"/>
<comment type="caution">
    <text evidence="13">The sequence shown here is derived from an EMBL/GenBank/DDBJ whole genome shotgun (WGS) entry which is preliminary data.</text>
</comment>
<dbReference type="PROSITE" id="PS51832">
    <property type="entry name" value="HD_GYP"/>
    <property type="match status" value="1"/>
</dbReference>
<evidence type="ECO:0000313" key="14">
    <source>
        <dbReference type="Proteomes" id="UP000245014"/>
    </source>
</evidence>
<dbReference type="SMART" id="SM00471">
    <property type="entry name" value="HDc"/>
    <property type="match status" value="1"/>
</dbReference>
<evidence type="ECO:0000256" key="9">
    <source>
        <dbReference type="SAM" id="Phobius"/>
    </source>
</evidence>
<feature type="transmembrane region" description="Helical" evidence="9">
    <location>
        <begin position="288"/>
        <end position="307"/>
    </location>
</feature>
<dbReference type="SMART" id="SM00091">
    <property type="entry name" value="PAS"/>
    <property type="match status" value="1"/>
</dbReference>
<dbReference type="PROSITE" id="PS50112">
    <property type="entry name" value="PAS"/>
    <property type="match status" value="1"/>
</dbReference>
<dbReference type="InterPro" id="IPR029151">
    <property type="entry name" value="Sensor-like_sf"/>
</dbReference>
<dbReference type="Pfam" id="PF13487">
    <property type="entry name" value="HD_5"/>
    <property type="match status" value="1"/>
</dbReference>
<keyword evidence="2" id="KW-0597">Phosphoprotein</keyword>
<proteinExistence type="predicted"/>
<dbReference type="Pfam" id="PF14827">
    <property type="entry name" value="dCache_3"/>
    <property type="match status" value="1"/>
</dbReference>
<dbReference type="GO" id="GO:0016020">
    <property type="term" value="C:membrane"/>
    <property type="evidence" value="ECO:0007669"/>
    <property type="project" value="UniProtKB-SubCell"/>
</dbReference>
<dbReference type="GO" id="GO:0016301">
    <property type="term" value="F:kinase activity"/>
    <property type="evidence" value="ECO:0007669"/>
    <property type="project" value="UniProtKB-KW"/>
</dbReference>
<dbReference type="GO" id="GO:0005524">
    <property type="term" value="F:ATP binding"/>
    <property type="evidence" value="ECO:0007669"/>
    <property type="project" value="UniProtKB-KW"/>
</dbReference>
<keyword evidence="4" id="KW-0547">Nucleotide-binding</keyword>
<dbReference type="SMART" id="SM00086">
    <property type="entry name" value="PAC"/>
    <property type="match status" value="1"/>
</dbReference>
<feature type="domain" description="PAS" evidence="10">
    <location>
        <begin position="329"/>
        <end position="401"/>
    </location>
</feature>
<gene>
    <name evidence="13" type="ORF">DF188_06295</name>
</gene>
<evidence type="ECO:0000256" key="8">
    <source>
        <dbReference type="ARBA" id="ARBA00023012"/>
    </source>
</evidence>
<evidence type="ECO:0000256" key="3">
    <source>
        <dbReference type="ARBA" id="ARBA00022679"/>
    </source>
</evidence>
<dbReference type="STRING" id="28200.GCA_001572935_01852"/>
<protein>
    <submittedName>
        <fullName evidence="13">Response regulator receiver protein</fullName>
    </submittedName>
</protein>
<dbReference type="FunFam" id="1.10.3210.10:FF:000018">
    <property type="entry name" value="Two-component system response regulator"/>
    <property type="match status" value="1"/>
</dbReference>
<keyword evidence="9" id="KW-0472">Membrane</keyword>
<dbReference type="InterPro" id="IPR013655">
    <property type="entry name" value="PAS_fold_3"/>
</dbReference>
<dbReference type="SUPFAM" id="SSF109604">
    <property type="entry name" value="HD-domain/PDEase-like"/>
    <property type="match status" value="1"/>
</dbReference>
<dbReference type="Gene3D" id="1.10.3210.10">
    <property type="entry name" value="Hypothetical protein af1432"/>
    <property type="match status" value="1"/>
</dbReference>
<dbReference type="CDD" id="cd00077">
    <property type="entry name" value="HDc"/>
    <property type="match status" value="1"/>
</dbReference>
<keyword evidence="5" id="KW-0418">Kinase</keyword>
<dbReference type="InterPro" id="IPR052020">
    <property type="entry name" value="Cyclic_di-GMP/3'3'-cGAMP_PDE"/>
</dbReference>